<protein>
    <recommendedName>
        <fullName evidence="3">Peptidase C39-like domain-containing protein</fullName>
    </recommendedName>
</protein>
<dbReference type="RefSeq" id="WP_154680952.1">
    <property type="nucleotide sequence ID" value="NZ_CP046115.1"/>
</dbReference>
<name>A0A6B8MW35_KLEOX</name>
<dbReference type="EMBL" id="CP046115">
    <property type="protein sequence ID" value="QGN38573.1"/>
    <property type="molecule type" value="Genomic_DNA"/>
</dbReference>
<sequence length="179" mass="21002">MEKIQASLLAPAKQGELDSLCGLYSVINTLYWFYGQKVRRKPLFRALVHHLSQHSSIADYLTNGMESPQIDCLLHFLQTSRYKRYPITVYCPFLTQPNVSTKAILAQCQEWLEHNHGVILLGDQYHWSVVTHIDDDWLCFFDSGSRKHIHRHRWSLRHQQGKYQLFKDAIYFIGQGKQP</sequence>
<reference evidence="1 2" key="1">
    <citation type="submission" date="2019-11" db="EMBL/GenBank/DDBJ databases">
        <title>Isolation and Application of One Kind of P-Hydroxybenzoic Acid Degrading Bacterium in Mitigating Cropping Obstacle of Cucumber.</title>
        <authorList>
            <person name="Wu F."/>
            <person name="An Y."/>
        </authorList>
    </citation>
    <scope>NUCLEOTIDE SEQUENCE [LARGE SCALE GENOMIC DNA]</scope>
    <source>
        <strain evidence="1 2">P620</strain>
    </source>
</reference>
<gene>
    <name evidence="1" type="ORF">GJ746_15245</name>
</gene>
<organism evidence="1 2">
    <name type="scientific">Klebsiella oxytoca</name>
    <dbReference type="NCBI Taxonomy" id="571"/>
    <lineage>
        <taxon>Bacteria</taxon>
        <taxon>Pseudomonadati</taxon>
        <taxon>Pseudomonadota</taxon>
        <taxon>Gammaproteobacteria</taxon>
        <taxon>Enterobacterales</taxon>
        <taxon>Enterobacteriaceae</taxon>
        <taxon>Klebsiella/Raoultella group</taxon>
        <taxon>Klebsiella</taxon>
    </lineage>
</organism>
<accession>A0A6B8MW35</accession>
<dbReference type="Proteomes" id="UP000427108">
    <property type="component" value="Chromosome"/>
</dbReference>
<proteinExistence type="predicted"/>
<evidence type="ECO:0000313" key="1">
    <source>
        <dbReference type="EMBL" id="QGN38573.1"/>
    </source>
</evidence>
<dbReference type="AlphaFoldDB" id="A0A6B8MW35"/>
<evidence type="ECO:0000313" key="2">
    <source>
        <dbReference type="Proteomes" id="UP000427108"/>
    </source>
</evidence>
<dbReference type="OrthoDB" id="7059003at2"/>
<evidence type="ECO:0008006" key="3">
    <source>
        <dbReference type="Google" id="ProtNLM"/>
    </source>
</evidence>